<dbReference type="EMBL" id="CM042010">
    <property type="protein sequence ID" value="KAI3783081.1"/>
    <property type="molecule type" value="Genomic_DNA"/>
</dbReference>
<comment type="caution">
    <text evidence="1">The sequence shown here is derived from an EMBL/GenBank/DDBJ whole genome shotgun (WGS) entry which is preliminary data.</text>
</comment>
<organism evidence="1 2">
    <name type="scientific">Cichorium intybus</name>
    <name type="common">Chicory</name>
    <dbReference type="NCBI Taxonomy" id="13427"/>
    <lineage>
        <taxon>Eukaryota</taxon>
        <taxon>Viridiplantae</taxon>
        <taxon>Streptophyta</taxon>
        <taxon>Embryophyta</taxon>
        <taxon>Tracheophyta</taxon>
        <taxon>Spermatophyta</taxon>
        <taxon>Magnoliopsida</taxon>
        <taxon>eudicotyledons</taxon>
        <taxon>Gunneridae</taxon>
        <taxon>Pentapetalae</taxon>
        <taxon>asterids</taxon>
        <taxon>campanulids</taxon>
        <taxon>Asterales</taxon>
        <taxon>Asteraceae</taxon>
        <taxon>Cichorioideae</taxon>
        <taxon>Cichorieae</taxon>
        <taxon>Cichoriinae</taxon>
        <taxon>Cichorium</taxon>
    </lineage>
</organism>
<dbReference type="Proteomes" id="UP001055811">
    <property type="component" value="Linkage Group LG02"/>
</dbReference>
<accession>A0ACB9GIN2</accession>
<reference evidence="2" key="1">
    <citation type="journal article" date="2022" name="Mol. Ecol. Resour.">
        <title>The genomes of chicory, endive, great burdock and yacon provide insights into Asteraceae palaeo-polyploidization history and plant inulin production.</title>
        <authorList>
            <person name="Fan W."/>
            <person name="Wang S."/>
            <person name="Wang H."/>
            <person name="Wang A."/>
            <person name="Jiang F."/>
            <person name="Liu H."/>
            <person name="Zhao H."/>
            <person name="Xu D."/>
            <person name="Zhang Y."/>
        </authorList>
    </citation>
    <scope>NUCLEOTIDE SEQUENCE [LARGE SCALE GENOMIC DNA]</scope>
    <source>
        <strain evidence="2">cv. Punajuju</strain>
    </source>
</reference>
<sequence>MEESTTEATSLKELIVRSVGAEIISEEILASSAGDLTSLVAGLAAWLGLILVPSFLPHVQNVLRVLVGVQSLEEITKTPTVSRRFNDFLRLLAVELSGGNILSMCNGGGYKFHVAGREEGIYVLIANWE</sequence>
<gene>
    <name evidence="1" type="ORF">L2E82_13143</name>
</gene>
<keyword evidence="2" id="KW-1185">Reference proteome</keyword>
<evidence type="ECO:0000313" key="1">
    <source>
        <dbReference type="EMBL" id="KAI3783081.1"/>
    </source>
</evidence>
<evidence type="ECO:0000313" key="2">
    <source>
        <dbReference type="Proteomes" id="UP001055811"/>
    </source>
</evidence>
<name>A0ACB9GIN2_CICIN</name>
<protein>
    <submittedName>
        <fullName evidence="1">Uncharacterized protein</fullName>
    </submittedName>
</protein>
<reference evidence="1 2" key="2">
    <citation type="journal article" date="2022" name="Mol. Ecol. Resour.">
        <title>The genomes of chicory, endive, great burdock and yacon provide insights into Asteraceae paleo-polyploidization history and plant inulin production.</title>
        <authorList>
            <person name="Fan W."/>
            <person name="Wang S."/>
            <person name="Wang H."/>
            <person name="Wang A."/>
            <person name="Jiang F."/>
            <person name="Liu H."/>
            <person name="Zhao H."/>
            <person name="Xu D."/>
            <person name="Zhang Y."/>
        </authorList>
    </citation>
    <scope>NUCLEOTIDE SEQUENCE [LARGE SCALE GENOMIC DNA]</scope>
    <source>
        <strain evidence="2">cv. Punajuju</strain>
        <tissue evidence="1">Leaves</tissue>
    </source>
</reference>
<proteinExistence type="predicted"/>